<gene>
    <name evidence="3" type="ORF">HNR21_001608</name>
</gene>
<feature type="compositionally biased region" description="Gly residues" evidence="1">
    <location>
        <begin position="47"/>
        <end position="59"/>
    </location>
</feature>
<feature type="region of interest" description="Disordered" evidence="1">
    <location>
        <begin position="152"/>
        <end position="197"/>
    </location>
</feature>
<dbReference type="AlphaFoldDB" id="A0A7W3MVM2"/>
<evidence type="ECO:0000256" key="2">
    <source>
        <dbReference type="SAM" id="SignalP"/>
    </source>
</evidence>
<protein>
    <submittedName>
        <fullName evidence="3">Uncharacterized protein</fullName>
    </submittedName>
</protein>
<feature type="chain" id="PRO_5039663687" evidence="2">
    <location>
        <begin position="26"/>
        <end position="197"/>
    </location>
</feature>
<evidence type="ECO:0000313" key="4">
    <source>
        <dbReference type="Proteomes" id="UP000539313"/>
    </source>
</evidence>
<name>A0A7W3MVM2_9ACTN</name>
<dbReference type="PROSITE" id="PS51257">
    <property type="entry name" value="PROKAR_LIPOPROTEIN"/>
    <property type="match status" value="1"/>
</dbReference>
<proteinExistence type="predicted"/>
<evidence type="ECO:0000313" key="3">
    <source>
        <dbReference type="EMBL" id="MBA9002726.1"/>
    </source>
</evidence>
<dbReference type="RefSeq" id="WP_182704674.1">
    <property type="nucleotide sequence ID" value="NZ_JACJII010000001.1"/>
</dbReference>
<dbReference type="Proteomes" id="UP000539313">
    <property type="component" value="Unassembled WGS sequence"/>
</dbReference>
<comment type="caution">
    <text evidence="3">The sequence shown here is derived from an EMBL/GenBank/DDBJ whole genome shotgun (WGS) entry which is preliminary data.</text>
</comment>
<reference evidence="3 4" key="1">
    <citation type="submission" date="2020-08" db="EMBL/GenBank/DDBJ databases">
        <title>Sequencing the genomes of 1000 actinobacteria strains.</title>
        <authorList>
            <person name="Klenk H.-P."/>
        </authorList>
    </citation>
    <scope>NUCLEOTIDE SEQUENCE [LARGE SCALE GENOMIC DNA]</scope>
    <source>
        <strain evidence="3 4">DSM 45823</strain>
    </source>
</reference>
<evidence type="ECO:0000256" key="1">
    <source>
        <dbReference type="SAM" id="MobiDB-lite"/>
    </source>
</evidence>
<organism evidence="3 4">
    <name type="scientific">Thermomonospora cellulosilytica</name>
    <dbReference type="NCBI Taxonomy" id="1411118"/>
    <lineage>
        <taxon>Bacteria</taxon>
        <taxon>Bacillati</taxon>
        <taxon>Actinomycetota</taxon>
        <taxon>Actinomycetes</taxon>
        <taxon>Streptosporangiales</taxon>
        <taxon>Thermomonosporaceae</taxon>
        <taxon>Thermomonospora</taxon>
    </lineage>
</organism>
<accession>A0A7W3MVM2</accession>
<sequence length="197" mass="19967">MAMRSPSARLALVLLLCLSAASACGDGGSGGDSGAPVDAPGGPPPGSGGGPGGGDGGGQPPIAPIRIPGTDQNGKRVENVLPLVQDGIRAQCPGRRLCVHTRIEHSGSPEEAYCRFQHLRLEDGTVLASSRETASVRPGATVVLVTYSRRTAEDVATCQRDPREEESPPTTETPEPPVPQPPTGGGSTAPTDGPVVP</sequence>
<feature type="signal peptide" evidence="2">
    <location>
        <begin position="1"/>
        <end position="25"/>
    </location>
</feature>
<feature type="region of interest" description="Disordered" evidence="1">
    <location>
        <begin position="28"/>
        <end position="74"/>
    </location>
</feature>
<keyword evidence="4" id="KW-1185">Reference proteome</keyword>
<keyword evidence="2" id="KW-0732">Signal</keyword>
<dbReference type="EMBL" id="JACJII010000001">
    <property type="protein sequence ID" value="MBA9002726.1"/>
    <property type="molecule type" value="Genomic_DNA"/>
</dbReference>